<accession>A0A3B0Z529</accession>
<dbReference type="GO" id="GO:0006364">
    <property type="term" value="P:rRNA processing"/>
    <property type="evidence" value="ECO:0007669"/>
    <property type="project" value="UniProtKB-KW"/>
</dbReference>
<dbReference type="PANTHER" id="PTHR46111">
    <property type="entry name" value="RIBOSOMAL RNA SMALL SUBUNIT METHYLTRANSFERASE I"/>
    <property type="match status" value="1"/>
</dbReference>
<dbReference type="AlphaFoldDB" id="A0A3B0Z529"/>
<dbReference type="InterPro" id="IPR000878">
    <property type="entry name" value="4pyrrol_Mease"/>
</dbReference>
<dbReference type="InterPro" id="IPR018063">
    <property type="entry name" value="SAM_MeTrfase_RsmI_CS"/>
</dbReference>
<gene>
    <name evidence="8" type="ORF">MNBD_GAMMA16-1892</name>
</gene>
<dbReference type="InterPro" id="IPR014776">
    <property type="entry name" value="4pyrrole_Mease_sub2"/>
</dbReference>
<evidence type="ECO:0000256" key="3">
    <source>
        <dbReference type="ARBA" id="ARBA00022603"/>
    </source>
</evidence>
<keyword evidence="3 8" id="KW-0489">Methyltransferase</keyword>
<dbReference type="GO" id="GO:0008168">
    <property type="term" value="F:methyltransferase activity"/>
    <property type="evidence" value="ECO:0007669"/>
    <property type="project" value="UniProtKB-KW"/>
</dbReference>
<evidence type="ECO:0000259" key="7">
    <source>
        <dbReference type="Pfam" id="PF23016"/>
    </source>
</evidence>
<reference evidence="8" key="1">
    <citation type="submission" date="2018-06" db="EMBL/GenBank/DDBJ databases">
        <authorList>
            <person name="Zhirakovskaya E."/>
        </authorList>
    </citation>
    <scope>NUCLEOTIDE SEQUENCE</scope>
</reference>
<dbReference type="Pfam" id="PF00590">
    <property type="entry name" value="TP_methylase"/>
    <property type="match status" value="1"/>
</dbReference>
<dbReference type="NCBIfam" id="TIGR00096">
    <property type="entry name" value="16S rRNA (cytidine(1402)-2'-O)-methyltransferase"/>
    <property type="match status" value="1"/>
</dbReference>
<dbReference type="InterPro" id="IPR053910">
    <property type="entry name" value="RsmI_HTH"/>
</dbReference>
<dbReference type="InterPro" id="IPR014777">
    <property type="entry name" value="4pyrrole_Mease_sub1"/>
</dbReference>
<evidence type="ECO:0000259" key="6">
    <source>
        <dbReference type="Pfam" id="PF00590"/>
    </source>
</evidence>
<dbReference type="PIRSF" id="PIRSF005917">
    <property type="entry name" value="MTase_YraL"/>
    <property type="match status" value="1"/>
</dbReference>
<protein>
    <submittedName>
        <fullName evidence="8">16S rRNA (Cytidine(1402)-2'-O)-methyltransferase</fullName>
        <ecNumber evidence="8">2.1.1.198</ecNumber>
    </submittedName>
</protein>
<dbReference type="PANTHER" id="PTHR46111:SF1">
    <property type="entry name" value="RIBOSOMAL RNA SMALL SUBUNIT METHYLTRANSFERASE I"/>
    <property type="match status" value="1"/>
</dbReference>
<sequence>MSNPTGTLYVVATPIGNMGDITSRAIDVLKNVDCIAAEDTRRTLPLLRNFGIQTRCVACHDHNEKNAAKGLIKLLLEGKNIALVSDAGTPLISDPGFILVREAISLENVDVVPVPGPCAAIAALSAAGMPTRKFVFEGFLPAKQAERKRHLITLEKEQRTLVFYESSHRILALFDDLLEQFGAQRHVALAKEITKLHETFKVGELQQVAAWLNEEEVRRKGEFVVIVEGVSKDSTESDRVEARRVLAALLTELSVKKASKVAAQIVNINKNELYQMALELVAE</sequence>
<evidence type="ECO:0000256" key="1">
    <source>
        <dbReference type="ARBA" id="ARBA00022490"/>
    </source>
</evidence>
<keyword evidence="2" id="KW-0698">rRNA processing</keyword>
<dbReference type="Gene3D" id="3.30.950.10">
    <property type="entry name" value="Methyltransferase, Cobalt-precorrin-4 Transmethylase, Domain 2"/>
    <property type="match status" value="1"/>
</dbReference>
<dbReference type="HAMAP" id="MF_01877">
    <property type="entry name" value="16SrRNA_methyltr_I"/>
    <property type="match status" value="1"/>
</dbReference>
<feature type="domain" description="RsmI HTH" evidence="7">
    <location>
        <begin position="238"/>
        <end position="280"/>
    </location>
</feature>
<name>A0A3B0Z529_9ZZZZ</name>
<keyword evidence="5" id="KW-0949">S-adenosyl-L-methionine</keyword>
<dbReference type="CDD" id="cd11648">
    <property type="entry name" value="RsmI"/>
    <property type="match status" value="1"/>
</dbReference>
<feature type="domain" description="Tetrapyrrole methylase" evidence="6">
    <location>
        <begin position="7"/>
        <end position="208"/>
    </location>
</feature>
<dbReference type="FunFam" id="3.40.1010.10:FF:000007">
    <property type="entry name" value="Ribosomal RNA small subunit methyltransferase I"/>
    <property type="match status" value="1"/>
</dbReference>
<organism evidence="8">
    <name type="scientific">hydrothermal vent metagenome</name>
    <dbReference type="NCBI Taxonomy" id="652676"/>
    <lineage>
        <taxon>unclassified sequences</taxon>
        <taxon>metagenomes</taxon>
        <taxon>ecological metagenomes</taxon>
    </lineage>
</organism>
<evidence type="ECO:0000256" key="2">
    <source>
        <dbReference type="ARBA" id="ARBA00022552"/>
    </source>
</evidence>
<dbReference type="Pfam" id="PF23016">
    <property type="entry name" value="RsmI_C"/>
    <property type="match status" value="1"/>
</dbReference>
<dbReference type="EC" id="2.1.1.198" evidence="8"/>
<dbReference type="PROSITE" id="PS01296">
    <property type="entry name" value="RSMI"/>
    <property type="match status" value="1"/>
</dbReference>
<dbReference type="InterPro" id="IPR008189">
    <property type="entry name" value="rRNA_ssu_MeTfrase_I"/>
</dbReference>
<evidence type="ECO:0000256" key="4">
    <source>
        <dbReference type="ARBA" id="ARBA00022679"/>
    </source>
</evidence>
<dbReference type="InterPro" id="IPR035996">
    <property type="entry name" value="4pyrrol_Methylase_sf"/>
</dbReference>
<dbReference type="EMBL" id="UOFO01000145">
    <property type="protein sequence ID" value="VAW88448.1"/>
    <property type="molecule type" value="Genomic_DNA"/>
</dbReference>
<evidence type="ECO:0000256" key="5">
    <source>
        <dbReference type="ARBA" id="ARBA00022691"/>
    </source>
</evidence>
<dbReference type="GO" id="GO:0032259">
    <property type="term" value="P:methylation"/>
    <property type="evidence" value="ECO:0007669"/>
    <property type="project" value="UniProtKB-KW"/>
</dbReference>
<proteinExistence type="inferred from homology"/>
<dbReference type="FunFam" id="3.30.950.10:FF:000002">
    <property type="entry name" value="Ribosomal RNA small subunit methyltransferase I"/>
    <property type="match status" value="1"/>
</dbReference>
<dbReference type="SUPFAM" id="SSF53790">
    <property type="entry name" value="Tetrapyrrole methylase"/>
    <property type="match status" value="1"/>
</dbReference>
<dbReference type="Gene3D" id="3.40.1010.10">
    <property type="entry name" value="Cobalt-precorrin-4 Transmethylase, Domain 1"/>
    <property type="match status" value="1"/>
</dbReference>
<evidence type="ECO:0000313" key="8">
    <source>
        <dbReference type="EMBL" id="VAW88448.1"/>
    </source>
</evidence>
<keyword evidence="1" id="KW-0963">Cytoplasm</keyword>
<keyword evidence="4 8" id="KW-0808">Transferase</keyword>